<dbReference type="Gene3D" id="3.40.50.2000">
    <property type="entry name" value="Glycogen Phosphorylase B"/>
    <property type="match status" value="2"/>
</dbReference>
<gene>
    <name evidence="4" type="primary">mshA_7</name>
    <name evidence="4" type="ORF">LKMONMHP_2841</name>
</gene>
<dbReference type="SUPFAM" id="SSF53756">
    <property type="entry name" value="UDP-Glycosyltransferase/glycogen phosphorylase"/>
    <property type="match status" value="1"/>
</dbReference>
<organism evidence="4 5">
    <name type="scientific">Methylobacterium organophilum</name>
    <dbReference type="NCBI Taxonomy" id="410"/>
    <lineage>
        <taxon>Bacteria</taxon>
        <taxon>Pseudomonadati</taxon>
        <taxon>Pseudomonadota</taxon>
        <taxon>Alphaproteobacteria</taxon>
        <taxon>Hyphomicrobiales</taxon>
        <taxon>Methylobacteriaceae</taxon>
        <taxon>Methylobacterium</taxon>
    </lineage>
</organism>
<dbReference type="InterPro" id="IPR001296">
    <property type="entry name" value="Glyco_trans_1"/>
</dbReference>
<name>A0ABQ4TBG8_METOR</name>
<dbReference type="Proteomes" id="UP001055156">
    <property type="component" value="Unassembled WGS sequence"/>
</dbReference>
<reference evidence="4" key="1">
    <citation type="journal article" date="2021" name="Front. Microbiol.">
        <title>Comprehensive Comparative Genomics and Phenotyping of Methylobacterium Species.</title>
        <authorList>
            <person name="Alessa O."/>
            <person name="Ogura Y."/>
            <person name="Fujitani Y."/>
            <person name="Takami H."/>
            <person name="Hayashi T."/>
            <person name="Sahin N."/>
            <person name="Tani A."/>
        </authorList>
    </citation>
    <scope>NUCLEOTIDE SEQUENCE</scope>
    <source>
        <strain evidence="4">NBRC 15689</strain>
    </source>
</reference>
<feature type="domain" description="Glycosyl transferase family 4" evidence="3">
    <location>
        <begin position="32"/>
        <end position="200"/>
    </location>
</feature>
<evidence type="ECO:0000259" key="2">
    <source>
        <dbReference type="Pfam" id="PF00534"/>
    </source>
</evidence>
<comment type="caution">
    <text evidence="4">The sequence shown here is derived from an EMBL/GenBank/DDBJ whole genome shotgun (WGS) entry which is preliminary data.</text>
</comment>
<keyword evidence="1" id="KW-0808">Transferase</keyword>
<accession>A0ABQ4TBG8</accession>
<proteinExistence type="predicted"/>
<dbReference type="InterPro" id="IPR022623">
    <property type="entry name" value="Glyco_trans_4"/>
</dbReference>
<reference evidence="4" key="2">
    <citation type="submission" date="2021-08" db="EMBL/GenBank/DDBJ databases">
        <authorList>
            <person name="Tani A."/>
            <person name="Ola A."/>
            <person name="Ogura Y."/>
            <person name="Katsura K."/>
            <person name="Hayashi T."/>
        </authorList>
    </citation>
    <scope>NUCLEOTIDE SEQUENCE</scope>
    <source>
        <strain evidence="4">NBRC 15689</strain>
    </source>
</reference>
<evidence type="ECO:0000256" key="1">
    <source>
        <dbReference type="ARBA" id="ARBA00022679"/>
    </source>
</evidence>
<dbReference type="PANTHER" id="PTHR46401:SF2">
    <property type="entry name" value="GLYCOSYLTRANSFERASE WBBK-RELATED"/>
    <property type="match status" value="1"/>
</dbReference>
<dbReference type="Pfam" id="PF00534">
    <property type="entry name" value="Glycos_transf_1"/>
    <property type="match status" value="1"/>
</dbReference>
<dbReference type="RefSeq" id="WP_238311777.1">
    <property type="nucleotide sequence ID" value="NZ_BPQV01000008.1"/>
</dbReference>
<sequence length="416" mass="45985">MARRPYRVLFLHQNFPAQFRHVAQALDRRPDVEVLAVTREGNALPRIVRTLAYPHRPDPILFEHPVAEHFAKRTARGLAVARFLASLKASGYEPDIVVGHGGWGETLFVRDVWPKVRLILHAEFYYAAEGSDVDFDPEFAPALDGDPLVRARVRARNAAMTQALVDADLGIAPTAFQASTFPPSLREKILIAHEGIDTALVSPRPDATLTLTIPAAGRTLTLGPGDEVVTFVNRTLEPYRGYHVFMRALPEILARRPQARAVIVGDAAGGYGPAPPKGSTWKDVFLREVGSRLDLARVHFVGRLTYEAYLAVLRIAALHVYATYPFVLSWSMLEAMSAGALVLASETAPVREVLRHRENGLVFPFFAPDVLAERAIAALADRADSDRLRTAGRQSIIETFDLVSICNPRLERIILD</sequence>
<dbReference type="PANTHER" id="PTHR46401">
    <property type="entry name" value="GLYCOSYLTRANSFERASE WBBK-RELATED"/>
    <property type="match status" value="1"/>
</dbReference>
<dbReference type="EMBL" id="BPQV01000008">
    <property type="protein sequence ID" value="GJE27979.1"/>
    <property type="molecule type" value="Genomic_DNA"/>
</dbReference>
<evidence type="ECO:0000259" key="3">
    <source>
        <dbReference type="Pfam" id="PF12000"/>
    </source>
</evidence>
<feature type="domain" description="Glycosyl transferase family 1" evidence="2">
    <location>
        <begin position="225"/>
        <end position="394"/>
    </location>
</feature>
<protein>
    <submittedName>
        <fullName evidence="4">D-inositol-3-phosphate glycosyltransferase</fullName>
    </submittedName>
</protein>
<keyword evidence="5" id="KW-1185">Reference proteome</keyword>
<evidence type="ECO:0000313" key="5">
    <source>
        <dbReference type="Proteomes" id="UP001055156"/>
    </source>
</evidence>
<evidence type="ECO:0000313" key="4">
    <source>
        <dbReference type="EMBL" id="GJE27979.1"/>
    </source>
</evidence>
<dbReference type="Pfam" id="PF12000">
    <property type="entry name" value="Glyco_trans_4_3"/>
    <property type="match status" value="1"/>
</dbReference>